<dbReference type="EMBL" id="JAMXLR010000043">
    <property type="protein sequence ID" value="MCO6044889.1"/>
    <property type="molecule type" value="Genomic_DNA"/>
</dbReference>
<evidence type="ECO:0000313" key="3">
    <source>
        <dbReference type="Proteomes" id="UP001155241"/>
    </source>
</evidence>
<dbReference type="PANTHER" id="PTHR11365:SF23">
    <property type="entry name" value="HYPOTHETICAL 5-OXOPROLINASE (EUROFUNG)-RELATED"/>
    <property type="match status" value="1"/>
</dbReference>
<evidence type="ECO:0000313" key="2">
    <source>
        <dbReference type="EMBL" id="MCO6044889.1"/>
    </source>
</evidence>
<dbReference type="InterPro" id="IPR045079">
    <property type="entry name" value="Oxoprolinase-like"/>
</dbReference>
<comment type="caution">
    <text evidence="2">The sequence shown here is derived from an EMBL/GenBank/DDBJ whole genome shotgun (WGS) entry which is preliminary data.</text>
</comment>
<reference evidence="2" key="1">
    <citation type="submission" date="2022-06" db="EMBL/GenBank/DDBJ databases">
        <title>Aeoliella straminimaris, a novel planctomycete from sediments.</title>
        <authorList>
            <person name="Vitorino I.R."/>
            <person name="Lage O.M."/>
        </authorList>
    </citation>
    <scope>NUCLEOTIDE SEQUENCE</scope>
    <source>
        <strain evidence="2">ICT_H6.2</strain>
    </source>
</reference>
<gene>
    <name evidence="2" type="ORF">NG895_13330</name>
</gene>
<dbReference type="PANTHER" id="PTHR11365">
    <property type="entry name" value="5-OXOPROLINASE RELATED"/>
    <property type="match status" value="1"/>
</dbReference>
<dbReference type="GO" id="GO:0006749">
    <property type="term" value="P:glutathione metabolic process"/>
    <property type="evidence" value="ECO:0007669"/>
    <property type="project" value="TreeGrafter"/>
</dbReference>
<dbReference type="Proteomes" id="UP001155241">
    <property type="component" value="Unassembled WGS sequence"/>
</dbReference>
<protein>
    <submittedName>
        <fullName evidence="2">Hydantoinase B/oxoprolinase family protein</fullName>
    </submittedName>
</protein>
<dbReference type="RefSeq" id="WP_252853002.1">
    <property type="nucleotide sequence ID" value="NZ_JAMXLR010000043.1"/>
</dbReference>
<dbReference type="InterPro" id="IPR003692">
    <property type="entry name" value="Hydantoinase_B"/>
</dbReference>
<dbReference type="AlphaFoldDB" id="A0A9X2FAD5"/>
<organism evidence="2 3">
    <name type="scientific">Aeoliella straminimaris</name>
    <dbReference type="NCBI Taxonomy" id="2954799"/>
    <lineage>
        <taxon>Bacteria</taxon>
        <taxon>Pseudomonadati</taxon>
        <taxon>Planctomycetota</taxon>
        <taxon>Planctomycetia</taxon>
        <taxon>Pirellulales</taxon>
        <taxon>Lacipirellulaceae</taxon>
        <taxon>Aeoliella</taxon>
    </lineage>
</organism>
<name>A0A9X2FAD5_9BACT</name>
<feature type="domain" description="Hydantoinase B/oxoprolinase" evidence="1">
    <location>
        <begin position="3"/>
        <end position="526"/>
    </location>
</feature>
<dbReference type="GO" id="GO:0017168">
    <property type="term" value="F:5-oxoprolinase (ATP-hydrolyzing) activity"/>
    <property type="evidence" value="ECO:0007669"/>
    <property type="project" value="TreeGrafter"/>
</dbReference>
<sequence>MFDPVLLEVMRHRWRSIAEEACAAMVRTAYSPNIKDRRDCSAAVALPSGEIVAQAEVGTPLHLGILPAVIRAVLAEYPLETLEPGDAVITNLPYPEGPGHLPDVSMVSPVYVDGRPIAVAATTAHHIDLGGYAPGSMPLGVEEIYQEGLQIPPTPVFRLGQVDEVILRLIEQNARTRHEVRGDLLAQYAAGRTAERRVAELCAISSTELALEYAQHVLDHAERVMRDGIGRLADGVYSFDDFLDDDGFSDEPVRIAVDLTIAGEELLADFSRSSPQVRGPLNCRASAAASCLYYAAKAVIDPDLPTSAGAYRALKVKVLEGSVLQARFPAAVGNANILTDQRVVDALFGAFYQVAPERVCAACSGEMNLVNLGGIDPRTGEYFNYVETLAGGQGALHDADGGDAVHTHLTNTLNTPIEVIEQAYPLEVTEYALLPDTEGAGRFRGGCALVREIRSHADRLTVSIGADRRRFTPWGLENEHHAAGAMCYVIRLDGTRELLPTKVVTTLVRGERLRIETPGGGGWGDPHQRDRELLAAEVAEGLISPQRAASVYGLDQ</sequence>
<dbReference type="GO" id="GO:0005829">
    <property type="term" value="C:cytosol"/>
    <property type="evidence" value="ECO:0007669"/>
    <property type="project" value="TreeGrafter"/>
</dbReference>
<dbReference type="Pfam" id="PF02538">
    <property type="entry name" value="Hydantoinase_B"/>
    <property type="match status" value="1"/>
</dbReference>
<evidence type="ECO:0000259" key="1">
    <source>
        <dbReference type="Pfam" id="PF02538"/>
    </source>
</evidence>
<proteinExistence type="predicted"/>
<accession>A0A9X2FAD5</accession>
<keyword evidence="3" id="KW-1185">Reference proteome</keyword>